<comment type="caution">
    <text evidence="2">The sequence shown here is derived from an EMBL/GenBank/DDBJ whole genome shotgun (WGS) entry which is preliminary data.</text>
</comment>
<dbReference type="PANTHER" id="PTHR34980">
    <property type="entry name" value="INNER MEMBRANE PROTEIN-RELATED-RELATED"/>
    <property type="match status" value="1"/>
</dbReference>
<dbReference type="EMBL" id="LZDS01000001">
    <property type="protein sequence ID" value="OBX30085.1"/>
    <property type="molecule type" value="Genomic_DNA"/>
</dbReference>
<accession>A0A1A7RCV4</accession>
<dbReference type="Proteomes" id="UP000185753">
    <property type="component" value="Unassembled WGS sequence"/>
</dbReference>
<sequence length="191" mass="21676">MNSTDPSYFPPPFPAADHPLSIRGRFGRLSFIAWSAFLQFIFLCSSIALGLSIDIVNIASLSVDSNWQISLHGLSSLFALAIMLVYLYFGIVITVRRLHDLDRSGWWMLLFFVPLINLFVWIYILLFPGTRGSNQYGPIRTSPVWEKIVAWLVIIFTVLSLLATTALFSYMSEGEPSRIPSEVKQKTTEFF</sequence>
<keyword evidence="1" id="KW-0472">Membrane</keyword>
<feature type="transmembrane region" description="Helical" evidence="1">
    <location>
        <begin position="107"/>
        <end position="128"/>
    </location>
</feature>
<evidence type="ECO:0000313" key="2">
    <source>
        <dbReference type="EMBL" id="OBX30085.1"/>
    </source>
</evidence>
<proteinExistence type="predicted"/>
<organism evidence="2 3">
    <name type="scientific">Acinetobacter gandensis</name>
    <dbReference type="NCBI Taxonomy" id="1443941"/>
    <lineage>
        <taxon>Bacteria</taxon>
        <taxon>Pseudomonadati</taxon>
        <taxon>Pseudomonadota</taxon>
        <taxon>Gammaproteobacteria</taxon>
        <taxon>Moraxellales</taxon>
        <taxon>Moraxellaceae</taxon>
        <taxon>Acinetobacter</taxon>
    </lineage>
</organism>
<dbReference type="RefSeq" id="WP_034703916.1">
    <property type="nucleotide sequence ID" value="NZ_CP183909.1"/>
</dbReference>
<keyword evidence="3" id="KW-1185">Reference proteome</keyword>
<dbReference type="STRING" id="1443941.A9J31_00830"/>
<evidence type="ECO:0000256" key="1">
    <source>
        <dbReference type="SAM" id="Phobius"/>
    </source>
</evidence>
<evidence type="ECO:0008006" key="4">
    <source>
        <dbReference type="Google" id="ProtNLM"/>
    </source>
</evidence>
<feature type="transmembrane region" description="Helical" evidence="1">
    <location>
        <begin position="73"/>
        <end position="95"/>
    </location>
</feature>
<dbReference type="PANTHER" id="PTHR34980:SF3">
    <property type="entry name" value="BLR8105 PROTEIN"/>
    <property type="match status" value="1"/>
</dbReference>
<dbReference type="OrthoDB" id="9812349at2"/>
<dbReference type="InterPro" id="IPR008523">
    <property type="entry name" value="DUF805"/>
</dbReference>
<feature type="transmembrane region" description="Helical" evidence="1">
    <location>
        <begin position="31"/>
        <end position="53"/>
    </location>
</feature>
<evidence type="ECO:0000313" key="3">
    <source>
        <dbReference type="Proteomes" id="UP000185753"/>
    </source>
</evidence>
<gene>
    <name evidence="2" type="ORF">A9J31_00830</name>
</gene>
<dbReference type="AlphaFoldDB" id="A0A1A7RCV4"/>
<dbReference type="Pfam" id="PF05656">
    <property type="entry name" value="DUF805"/>
    <property type="match status" value="1"/>
</dbReference>
<feature type="transmembrane region" description="Helical" evidence="1">
    <location>
        <begin position="148"/>
        <end position="170"/>
    </location>
</feature>
<reference evidence="3" key="1">
    <citation type="submission" date="2016-06" db="EMBL/GenBank/DDBJ databases">
        <authorList>
            <person name="Radolfova-Krizova L."/>
            <person name="Nemec A."/>
        </authorList>
    </citation>
    <scope>NUCLEOTIDE SEQUENCE [LARGE SCALE GENOMIC DNA]</scope>
    <source>
        <strain evidence="3">ANC 4275</strain>
    </source>
</reference>
<name>A0A1A7RCV4_9GAMM</name>
<keyword evidence="1" id="KW-0812">Transmembrane</keyword>
<keyword evidence="1" id="KW-1133">Transmembrane helix</keyword>
<protein>
    <recommendedName>
        <fullName evidence="4">DUF805 domain-containing protein</fullName>
    </recommendedName>
</protein>
<dbReference type="GO" id="GO:0005886">
    <property type="term" value="C:plasma membrane"/>
    <property type="evidence" value="ECO:0007669"/>
    <property type="project" value="TreeGrafter"/>
</dbReference>